<proteinExistence type="predicted"/>
<accession>A0AAD7GTU4</accession>
<feature type="coiled-coil region" evidence="1">
    <location>
        <begin position="14"/>
        <end position="41"/>
    </location>
</feature>
<dbReference type="EMBL" id="JARKIE010000009">
    <property type="protein sequence ID" value="KAJ7704963.1"/>
    <property type="molecule type" value="Genomic_DNA"/>
</dbReference>
<comment type="caution">
    <text evidence="2">The sequence shown here is derived from an EMBL/GenBank/DDBJ whole genome shotgun (WGS) entry which is preliminary data.</text>
</comment>
<reference evidence="2" key="1">
    <citation type="submission" date="2023-03" db="EMBL/GenBank/DDBJ databases">
        <title>Massive genome expansion in bonnet fungi (Mycena s.s.) driven by repeated elements and novel gene families across ecological guilds.</title>
        <authorList>
            <consortium name="Lawrence Berkeley National Laboratory"/>
            <person name="Harder C.B."/>
            <person name="Miyauchi S."/>
            <person name="Viragh M."/>
            <person name="Kuo A."/>
            <person name="Thoen E."/>
            <person name="Andreopoulos B."/>
            <person name="Lu D."/>
            <person name="Skrede I."/>
            <person name="Drula E."/>
            <person name="Henrissat B."/>
            <person name="Morin E."/>
            <person name="Kohler A."/>
            <person name="Barry K."/>
            <person name="LaButti K."/>
            <person name="Morin E."/>
            <person name="Salamov A."/>
            <person name="Lipzen A."/>
            <person name="Mereny Z."/>
            <person name="Hegedus B."/>
            <person name="Baldrian P."/>
            <person name="Stursova M."/>
            <person name="Weitz H."/>
            <person name="Taylor A."/>
            <person name="Grigoriev I.V."/>
            <person name="Nagy L.G."/>
            <person name="Martin F."/>
            <person name="Kauserud H."/>
        </authorList>
    </citation>
    <scope>NUCLEOTIDE SEQUENCE</scope>
    <source>
        <strain evidence="2">CBHHK067</strain>
    </source>
</reference>
<evidence type="ECO:0000256" key="1">
    <source>
        <dbReference type="SAM" id="Coils"/>
    </source>
</evidence>
<gene>
    <name evidence="2" type="ORF">B0H17DRAFT_1193450</name>
</gene>
<evidence type="ECO:0000313" key="3">
    <source>
        <dbReference type="Proteomes" id="UP001221757"/>
    </source>
</evidence>
<keyword evidence="3" id="KW-1185">Reference proteome</keyword>
<sequence>MSVKMTIADLRIRLQDISSAIAQQKEILRALEQDKSDVQRELNGNFDPMAQLPLEISSDIFMHCLPETPGLDPATAPIFFLNICHAWSNIALATPALWSAIYMKSPRTETFEQRFMTWIQRASGLPISLALRGSLDQHVQASVKQHTHRLHHLELYINSDDDLKHIAAAAFPHLKTLKIEGPFYRRGQRNPDTYISILCAAPSLVECEFIKMYYLPAFHGTQPKRLTHASLQHLRLAKPHWKHHSETVESAQILRYLTLPALQTLILPLFDRVPARAFLSFLEHSSPPLQSLCMNPDGPGTFATISPNPLHFLDVVLAPDPGFLPNLRSLTILSKSGPHFPYGDLISLLVARRASHHAQPLQAFHLDFKDGIIRAPHADVLSALRQLVDDGMIIRVGPEERNLI</sequence>
<dbReference type="Proteomes" id="UP001221757">
    <property type="component" value="Unassembled WGS sequence"/>
</dbReference>
<evidence type="ECO:0008006" key="4">
    <source>
        <dbReference type="Google" id="ProtNLM"/>
    </source>
</evidence>
<name>A0AAD7GTU4_MYCRO</name>
<protein>
    <recommendedName>
        <fullName evidence="4">F-box domain-containing protein</fullName>
    </recommendedName>
</protein>
<dbReference type="AlphaFoldDB" id="A0AAD7GTU4"/>
<evidence type="ECO:0000313" key="2">
    <source>
        <dbReference type="EMBL" id="KAJ7704963.1"/>
    </source>
</evidence>
<organism evidence="2 3">
    <name type="scientific">Mycena rosella</name>
    <name type="common">Pink bonnet</name>
    <name type="synonym">Agaricus rosellus</name>
    <dbReference type="NCBI Taxonomy" id="1033263"/>
    <lineage>
        <taxon>Eukaryota</taxon>
        <taxon>Fungi</taxon>
        <taxon>Dikarya</taxon>
        <taxon>Basidiomycota</taxon>
        <taxon>Agaricomycotina</taxon>
        <taxon>Agaricomycetes</taxon>
        <taxon>Agaricomycetidae</taxon>
        <taxon>Agaricales</taxon>
        <taxon>Marasmiineae</taxon>
        <taxon>Mycenaceae</taxon>
        <taxon>Mycena</taxon>
    </lineage>
</organism>
<keyword evidence="1" id="KW-0175">Coiled coil</keyword>